<organism evidence="1 2">
    <name type="scientific">Protopolystoma xenopodis</name>
    <dbReference type="NCBI Taxonomy" id="117903"/>
    <lineage>
        <taxon>Eukaryota</taxon>
        <taxon>Metazoa</taxon>
        <taxon>Spiralia</taxon>
        <taxon>Lophotrochozoa</taxon>
        <taxon>Platyhelminthes</taxon>
        <taxon>Monogenea</taxon>
        <taxon>Polyopisthocotylea</taxon>
        <taxon>Polystomatidea</taxon>
        <taxon>Polystomatidae</taxon>
        <taxon>Protopolystoma</taxon>
    </lineage>
</organism>
<comment type="caution">
    <text evidence="1">The sequence shown here is derived from an EMBL/GenBank/DDBJ whole genome shotgun (WGS) entry which is preliminary data.</text>
</comment>
<accession>A0A448XHT9</accession>
<evidence type="ECO:0000313" key="1">
    <source>
        <dbReference type="EMBL" id="VEL37042.1"/>
    </source>
</evidence>
<evidence type="ECO:0000313" key="2">
    <source>
        <dbReference type="Proteomes" id="UP000784294"/>
    </source>
</evidence>
<gene>
    <name evidence="1" type="ORF">PXEA_LOCUS30482</name>
</gene>
<keyword evidence="2" id="KW-1185">Reference proteome</keyword>
<dbReference type="AlphaFoldDB" id="A0A448XHT9"/>
<reference evidence="1" key="1">
    <citation type="submission" date="2018-11" db="EMBL/GenBank/DDBJ databases">
        <authorList>
            <consortium name="Pathogen Informatics"/>
        </authorList>
    </citation>
    <scope>NUCLEOTIDE SEQUENCE</scope>
</reference>
<protein>
    <submittedName>
        <fullName evidence="1">Uncharacterized protein</fullName>
    </submittedName>
</protein>
<dbReference type="EMBL" id="CAAALY010253849">
    <property type="protein sequence ID" value="VEL37042.1"/>
    <property type="molecule type" value="Genomic_DNA"/>
</dbReference>
<proteinExistence type="predicted"/>
<name>A0A448XHT9_9PLAT</name>
<dbReference type="Proteomes" id="UP000784294">
    <property type="component" value="Unassembled WGS sequence"/>
</dbReference>
<sequence>MSQACPLLGLAVPEPRLFQGWLVVLSAGQSTYFHLHSLISFYR</sequence>